<dbReference type="SMART" id="SM01043">
    <property type="entry name" value="BTAD"/>
    <property type="match status" value="1"/>
</dbReference>
<feature type="non-terminal residue" evidence="3">
    <location>
        <position position="1"/>
    </location>
</feature>
<organism evidence="3 4">
    <name type="scientific">Actinomadura harenae</name>
    <dbReference type="NCBI Taxonomy" id="2483351"/>
    <lineage>
        <taxon>Bacteria</taxon>
        <taxon>Bacillati</taxon>
        <taxon>Actinomycetota</taxon>
        <taxon>Actinomycetes</taxon>
        <taxon>Streptosporangiales</taxon>
        <taxon>Thermomonosporaceae</taxon>
        <taxon>Actinomadura</taxon>
    </lineage>
</organism>
<gene>
    <name evidence="3" type="ORF">EBO15_25050</name>
</gene>
<dbReference type="Pfam" id="PF13401">
    <property type="entry name" value="AAA_22"/>
    <property type="match status" value="1"/>
</dbReference>
<feature type="region of interest" description="Disordered" evidence="1">
    <location>
        <begin position="962"/>
        <end position="985"/>
    </location>
</feature>
<dbReference type="InterPro" id="IPR005158">
    <property type="entry name" value="BTAD"/>
</dbReference>
<feature type="compositionally biased region" description="Pro residues" evidence="1">
    <location>
        <begin position="967"/>
        <end position="978"/>
    </location>
</feature>
<dbReference type="Gene3D" id="1.25.40.10">
    <property type="entry name" value="Tetratricopeptide repeat domain"/>
    <property type="match status" value="2"/>
</dbReference>
<dbReference type="PANTHER" id="PTHR47691:SF3">
    <property type="entry name" value="HTH-TYPE TRANSCRIPTIONAL REGULATOR RV0890C-RELATED"/>
    <property type="match status" value="1"/>
</dbReference>
<dbReference type="InterPro" id="IPR058852">
    <property type="entry name" value="HTH_77"/>
</dbReference>
<name>A0A3M2LW68_9ACTN</name>
<dbReference type="GO" id="GO:0016887">
    <property type="term" value="F:ATP hydrolysis activity"/>
    <property type="evidence" value="ECO:0007669"/>
    <property type="project" value="InterPro"/>
</dbReference>
<dbReference type="RefSeq" id="WP_122196891.1">
    <property type="nucleotide sequence ID" value="NZ_RFFG01000049.1"/>
</dbReference>
<evidence type="ECO:0000259" key="2">
    <source>
        <dbReference type="SMART" id="SM01043"/>
    </source>
</evidence>
<dbReference type="Gene3D" id="3.40.50.300">
    <property type="entry name" value="P-loop containing nucleotide triphosphate hydrolases"/>
    <property type="match status" value="1"/>
</dbReference>
<evidence type="ECO:0000256" key="1">
    <source>
        <dbReference type="SAM" id="MobiDB-lite"/>
    </source>
</evidence>
<dbReference type="Proteomes" id="UP000282674">
    <property type="component" value="Unassembled WGS sequence"/>
</dbReference>
<dbReference type="PANTHER" id="PTHR47691">
    <property type="entry name" value="REGULATOR-RELATED"/>
    <property type="match status" value="1"/>
</dbReference>
<dbReference type="AlphaFoldDB" id="A0A3M2LW68"/>
<accession>A0A3M2LW68</accession>
<dbReference type="Pfam" id="PF25872">
    <property type="entry name" value="HTH_77"/>
    <property type="match status" value="1"/>
</dbReference>
<dbReference type="Pfam" id="PF03704">
    <property type="entry name" value="BTAD"/>
    <property type="match status" value="1"/>
</dbReference>
<dbReference type="SUPFAM" id="SSF48452">
    <property type="entry name" value="TPR-like"/>
    <property type="match status" value="3"/>
</dbReference>
<dbReference type="CDD" id="cd15831">
    <property type="entry name" value="BTAD"/>
    <property type="match status" value="1"/>
</dbReference>
<dbReference type="PRINTS" id="PR00364">
    <property type="entry name" value="DISEASERSIST"/>
</dbReference>
<protein>
    <submittedName>
        <fullName evidence="3">AfsR family transcriptional regulator</fullName>
    </submittedName>
</protein>
<dbReference type="InterPro" id="IPR049945">
    <property type="entry name" value="AAA_22"/>
</dbReference>
<feature type="domain" description="Bacterial transcriptional activator" evidence="2">
    <location>
        <begin position="1"/>
        <end position="114"/>
    </location>
</feature>
<evidence type="ECO:0000313" key="3">
    <source>
        <dbReference type="EMBL" id="RMI40793.1"/>
    </source>
</evidence>
<evidence type="ECO:0000313" key="4">
    <source>
        <dbReference type="Proteomes" id="UP000282674"/>
    </source>
</evidence>
<dbReference type="EMBL" id="RFFG01000049">
    <property type="protein sequence ID" value="RMI40793.1"/>
    <property type="molecule type" value="Genomic_DNA"/>
</dbReference>
<dbReference type="InterPro" id="IPR027417">
    <property type="entry name" value="P-loop_NTPase"/>
</dbReference>
<sequence length="985" mass="104294">LALWRGPALADAAHLPFASAPSARLDELRRAALEDRAAADLEAGHDGDLVPELQALVSADPLREPLRALLIRALYASGRQADALAEYASLRTALADGLGVDPSPSVEALHVAVLRQDPSLSGVRPAAEDGPVVERDRSGASAGNLRAQLTSFIGRDEDLRQVGALLTAGRFVTLTGPGGAGKTRLSQEAGRAAAGLAPDGVWFVPLASVTDPGEVPSAVLTALGVREATLLSAKSGWLAAPDAGDPLDRLAGALAARRPLIILDNCEHLLDAAARLADRVLADCPGARILATSREPLGVTGEVLWPVEPLEPPPADASADAAARYPAVRLLGDRAAAVSPGFAVTGENVADVVRICRALDGMPLAIELAAARLRALTVAQVADRLDDRFRLLREGSRTALPRHRTLRAVVEWSWDLLDARERAIWRRLAAFPGGAGLDAAEAVCADPDTPPPGAAGSVPTGDVLDVLAALVEKSLVTVVTDGPDGVPRYRMLETIRAYGLERLAEAGERERVRRAHAEHFAGLAETAEPHLYRAEQLDWIARLDTEQDNLHAALRWAIDRGDAPLAVRFVAALGWYWFLRGRVNEAVDSVNALAAMPALPPVQGTALAFAFGAMAVFDGSPRKDADAAGWLLRAKELAEAIPEDEPLHPGLRLGMVSAQMYSEGWNKGALDGLGPLLADPDPWVRGLGRFIAGHVELNFGRTASGERHFAEALAAFREAGDRWGLSFTLTGQAELLGRRGEHRAAVGLYEEAVRLNDRFGGGPMVVLQTEMQLVVQLTLLGEVERAEAILAAALREVERIGSAEGMAALHHASALIARRRGDHAETVRLLDHAVRLTEGLAGSPQFRALVLVTRAHCDLDAGAAGAARQRLREALVRAVEAPDFPIVANVLCGLGALARHEGDPTTAAELLGQAEGLRGGPDLSQPDAVALAAVLRTELGDASYDAAFARGRARTFDDLLESQRVPGPRPWSPRPPFGHPDSTSD</sequence>
<reference evidence="3 4" key="1">
    <citation type="submission" date="2018-10" db="EMBL/GenBank/DDBJ databases">
        <title>Isolation from soil.</title>
        <authorList>
            <person name="Hu J."/>
        </authorList>
    </citation>
    <scope>NUCLEOTIDE SEQUENCE [LARGE SCALE GENOMIC DNA]</scope>
    <source>
        <strain evidence="3 4">NEAU-Ht49</strain>
    </source>
</reference>
<dbReference type="SUPFAM" id="SSF52540">
    <property type="entry name" value="P-loop containing nucleoside triphosphate hydrolases"/>
    <property type="match status" value="1"/>
</dbReference>
<dbReference type="OrthoDB" id="3194665at2"/>
<comment type="caution">
    <text evidence="3">The sequence shown here is derived from an EMBL/GenBank/DDBJ whole genome shotgun (WGS) entry which is preliminary data.</text>
</comment>
<proteinExistence type="predicted"/>
<keyword evidence="4" id="KW-1185">Reference proteome</keyword>
<dbReference type="InterPro" id="IPR011990">
    <property type="entry name" value="TPR-like_helical_dom_sf"/>
</dbReference>